<dbReference type="GO" id="GO:0001666">
    <property type="term" value="P:response to hypoxia"/>
    <property type="evidence" value="ECO:0007669"/>
    <property type="project" value="TreeGrafter"/>
</dbReference>
<reference evidence="13 14" key="1">
    <citation type="submission" date="2018-02" db="EMBL/GenBank/DDBJ databases">
        <title>Genome sequencing of Solimonas sp. HR-BB.</title>
        <authorList>
            <person name="Lee Y."/>
            <person name="Jeon C.O."/>
        </authorList>
    </citation>
    <scope>NUCLEOTIDE SEQUENCE [LARGE SCALE GENOMIC DNA]</scope>
    <source>
        <strain evidence="13 14">HR-BB</strain>
    </source>
</reference>
<comment type="similarity">
    <text evidence="3">Belongs to the long-chain O-acyltransferase family.</text>
</comment>
<accession>A0A2S5TFM1</accession>
<feature type="domain" description="O-acyltransferase WSD1 C-terminal" evidence="12">
    <location>
        <begin position="305"/>
        <end position="449"/>
    </location>
</feature>
<evidence type="ECO:0000313" key="14">
    <source>
        <dbReference type="Proteomes" id="UP000238220"/>
    </source>
</evidence>
<keyword evidence="9 13" id="KW-0012">Acyltransferase</keyword>
<dbReference type="EC" id="2.3.1.20" evidence="4"/>
<dbReference type="AlphaFoldDB" id="A0A2S5TFM1"/>
<evidence type="ECO:0000256" key="7">
    <source>
        <dbReference type="ARBA" id="ARBA00022798"/>
    </source>
</evidence>
<evidence type="ECO:0000256" key="8">
    <source>
        <dbReference type="ARBA" id="ARBA00023098"/>
    </source>
</evidence>
<feature type="domain" description="O-acyltransferase WSD1-like N-terminal" evidence="11">
    <location>
        <begin position="4"/>
        <end position="266"/>
    </location>
</feature>
<dbReference type="GO" id="GO:0006071">
    <property type="term" value="P:glycerol metabolic process"/>
    <property type="evidence" value="ECO:0007669"/>
    <property type="project" value="UniProtKB-KW"/>
</dbReference>
<organism evidence="13 14">
    <name type="scientific">Solimonas fluminis</name>
    <dbReference type="NCBI Taxonomy" id="2086571"/>
    <lineage>
        <taxon>Bacteria</taxon>
        <taxon>Pseudomonadati</taxon>
        <taxon>Pseudomonadota</taxon>
        <taxon>Gammaproteobacteria</taxon>
        <taxon>Nevskiales</taxon>
        <taxon>Nevskiaceae</taxon>
        <taxon>Solimonas</taxon>
    </lineage>
</organism>
<dbReference type="GO" id="GO:0071731">
    <property type="term" value="P:response to nitric oxide"/>
    <property type="evidence" value="ECO:0007669"/>
    <property type="project" value="TreeGrafter"/>
</dbReference>
<evidence type="ECO:0000259" key="11">
    <source>
        <dbReference type="Pfam" id="PF03007"/>
    </source>
</evidence>
<dbReference type="PANTHER" id="PTHR31650:SF1">
    <property type="entry name" value="WAX ESTER SYNTHASE_DIACYLGLYCEROL ACYLTRANSFERASE 4-RELATED"/>
    <property type="match status" value="1"/>
</dbReference>
<evidence type="ECO:0000313" key="13">
    <source>
        <dbReference type="EMBL" id="PPE73791.1"/>
    </source>
</evidence>
<comment type="pathway">
    <text evidence="2">Lipid metabolism.</text>
</comment>
<dbReference type="InterPro" id="IPR009721">
    <property type="entry name" value="O-acyltransferase_WSD1_C"/>
</dbReference>
<keyword evidence="7" id="KW-0319">Glycerol metabolism</keyword>
<dbReference type="GO" id="GO:0004144">
    <property type="term" value="F:diacylglycerol O-acyltransferase activity"/>
    <property type="evidence" value="ECO:0007669"/>
    <property type="project" value="UniProtKB-EC"/>
</dbReference>
<dbReference type="InterPro" id="IPR014292">
    <property type="entry name" value="Acyl_transf_WS/DGAT"/>
</dbReference>
<name>A0A2S5TFM1_9GAMM</name>
<dbReference type="SUPFAM" id="SSF52777">
    <property type="entry name" value="CoA-dependent acyltransferases"/>
    <property type="match status" value="1"/>
</dbReference>
<dbReference type="UniPathway" id="UPA00282"/>
<protein>
    <recommendedName>
        <fullName evidence="4">diacylglycerol O-acyltransferase</fullName>
        <ecNumber evidence="4">2.3.1.20</ecNumber>
    </recommendedName>
</protein>
<evidence type="ECO:0000256" key="4">
    <source>
        <dbReference type="ARBA" id="ARBA00013244"/>
    </source>
</evidence>
<sequence length="451" mass="50757">MKPLSPQDQMFLLLERRNQPMHVGGLQLARPPKDAGPDYTQKLAEFIRGHATAHPPFNLRLERKLGAPFWVEDEEFDIEAHFRHLSLPPPGRIRELLALVSQLHSAHLDRAKPLWEFYLIDGLEDGRIAIYSKIHHALVDGIAAMRMMIRGTSDSPEGSTVPIWAMPPRKREPEEDRSGGGFWSGVGEAGKILAEQAKTLPTVTRELYRSIRAARSNPDYVSVFQAPKSILNQRITGSRRFAAQSWSLERIRAAGRRHDATLNDMVLAMCGSALRRYLLELGELPEKPLTSMVPMSLRRDDSDSGNQVAMILANLYTTIENPIERLHAIQRSVQTSKDRFGKMSQAEIVNYMAATMAPFSLNYATGAAPRWQAFNVTISNVPGPKEKRYWNGAELEGMYPVSIVIDGQALNITLNSYADKLEFGLIACRRRLPHMQRLLDYLEQGLAELEA</sequence>
<evidence type="ECO:0000256" key="5">
    <source>
        <dbReference type="ARBA" id="ARBA00022516"/>
    </source>
</evidence>
<evidence type="ECO:0000256" key="2">
    <source>
        <dbReference type="ARBA" id="ARBA00005189"/>
    </source>
</evidence>
<dbReference type="GO" id="GO:0051701">
    <property type="term" value="P:biological process involved in interaction with host"/>
    <property type="evidence" value="ECO:0007669"/>
    <property type="project" value="TreeGrafter"/>
</dbReference>
<comment type="pathway">
    <text evidence="1">Glycerolipid metabolism; triacylglycerol biosynthesis.</text>
</comment>
<dbReference type="Proteomes" id="UP000238220">
    <property type="component" value="Unassembled WGS sequence"/>
</dbReference>
<comment type="caution">
    <text evidence="13">The sequence shown here is derived from an EMBL/GenBank/DDBJ whole genome shotgun (WGS) entry which is preliminary data.</text>
</comment>
<evidence type="ECO:0000256" key="6">
    <source>
        <dbReference type="ARBA" id="ARBA00022679"/>
    </source>
</evidence>
<dbReference type="NCBIfam" id="TIGR02946">
    <property type="entry name" value="acyl_WS_DGAT"/>
    <property type="match status" value="1"/>
</dbReference>
<evidence type="ECO:0000256" key="10">
    <source>
        <dbReference type="ARBA" id="ARBA00048109"/>
    </source>
</evidence>
<keyword evidence="14" id="KW-1185">Reference proteome</keyword>
<dbReference type="GO" id="GO:0019432">
    <property type="term" value="P:triglyceride biosynthetic process"/>
    <property type="evidence" value="ECO:0007669"/>
    <property type="project" value="UniProtKB-UniPathway"/>
</dbReference>
<dbReference type="Pfam" id="PF06974">
    <property type="entry name" value="WS_DGAT_C"/>
    <property type="match status" value="1"/>
</dbReference>
<dbReference type="PANTHER" id="PTHR31650">
    <property type="entry name" value="O-ACYLTRANSFERASE (WSD1-LIKE) FAMILY PROTEIN"/>
    <property type="match status" value="1"/>
</dbReference>
<dbReference type="GO" id="GO:0005886">
    <property type="term" value="C:plasma membrane"/>
    <property type="evidence" value="ECO:0007669"/>
    <property type="project" value="TreeGrafter"/>
</dbReference>
<dbReference type="EMBL" id="PSNW01000005">
    <property type="protein sequence ID" value="PPE73791.1"/>
    <property type="molecule type" value="Genomic_DNA"/>
</dbReference>
<proteinExistence type="inferred from homology"/>
<evidence type="ECO:0000256" key="3">
    <source>
        <dbReference type="ARBA" id="ARBA00009587"/>
    </source>
</evidence>
<evidence type="ECO:0000256" key="1">
    <source>
        <dbReference type="ARBA" id="ARBA00004771"/>
    </source>
</evidence>
<dbReference type="RefSeq" id="WP_104230306.1">
    <property type="nucleotide sequence ID" value="NZ_PSNW01000005.1"/>
</dbReference>
<dbReference type="InterPro" id="IPR004255">
    <property type="entry name" value="O-acyltransferase_WSD1_N"/>
</dbReference>
<evidence type="ECO:0000256" key="9">
    <source>
        <dbReference type="ARBA" id="ARBA00023315"/>
    </source>
</evidence>
<dbReference type="InterPro" id="IPR045034">
    <property type="entry name" value="O-acyltransferase_WSD1-like"/>
</dbReference>
<keyword evidence="8" id="KW-0443">Lipid metabolism</keyword>
<dbReference type="OrthoDB" id="9810950at2"/>
<dbReference type="Pfam" id="PF03007">
    <property type="entry name" value="WS_DGAT_cat"/>
    <property type="match status" value="1"/>
</dbReference>
<comment type="catalytic activity">
    <reaction evidence="10">
        <text>an acyl-CoA + a 1,2-diacyl-sn-glycerol = a triacyl-sn-glycerol + CoA</text>
        <dbReference type="Rhea" id="RHEA:10868"/>
        <dbReference type="ChEBI" id="CHEBI:17815"/>
        <dbReference type="ChEBI" id="CHEBI:57287"/>
        <dbReference type="ChEBI" id="CHEBI:58342"/>
        <dbReference type="ChEBI" id="CHEBI:64615"/>
        <dbReference type="EC" id="2.3.1.20"/>
    </reaction>
</comment>
<keyword evidence="6 13" id="KW-0808">Transferase</keyword>
<keyword evidence="5" id="KW-0444">Lipid biosynthesis</keyword>
<gene>
    <name evidence="13" type="ORF">C3942_10285</name>
</gene>
<evidence type="ECO:0000259" key="12">
    <source>
        <dbReference type="Pfam" id="PF06974"/>
    </source>
</evidence>